<dbReference type="GeneID" id="67183342"/>
<dbReference type="EMBL" id="CP002209">
    <property type="protein sequence ID" value="ADN77321.1"/>
    <property type="molecule type" value="Genomic_DNA"/>
</dbReference>
<keyword evidence="1" id="KW-0812">Transmembrane</keyword>
<keyword evidence="1" id="KW-0472">Membrane</keyword>
<dbReference type="RefSeq" id="WP_013346627.1">
    <property type="nucleotide sequence ID" value="NC_014541.1"/>
</dbReference>
<dbReference type="OrthoDB" id="1410674at2"/>
<protein>
    <submittedName>
        <fullName evidence="2">Methyl-accepting chemotaxis protein</fullName>
    </submittedName>
</protein>
<dbReference type="eggNOG" id="ENOG502ZAVQ">
    <property type="taxonomic scope" value="Bacteria"/>
</dbReference>
<feature type="transmembrane region" description="Helical" evidence="1">
    <location>
        <begin position="361"/>
        <end position="383"/>
    </location>
</feature>
<dbReference type="AlphaFoldDB" id="E1SV21"/>
<keyword evidence="1" id="KW-1133">Transmembrane helix</keyword>
<dbReference type="KEGG" id="fbl:Fbal_3122"/>
<dbReference type="PROSITE" id="PS51257">
    <property type="entry name" value="PROKAR_LIPOPROTEIN"/>
    <property type="match status" value="1"/>
</dbReference>
<evidence type="ECO:0000256" key="1">
    <source>
        <dbReference type="SAM" id="Phobius"/>
    </source>
</evidence>
<reference evidence="2 3" key="1">
    <citation type="journal article" date="2010" name="Stand. Genomic Sci.">
        <title>Complete genome sequence of Ferrimonas balearica type strain (PAT).</title>
        <authorList>
            <person name="Nolan M."/>
            <person name="Sikorski J."/>
            <person name="Davenport K."/>
            <person name="Lucas S."/>
            <person name="Glavina Del Rio T."/>
            <person name="Tice H."/>
            <person name="Cheng J."/>
            <person name="Goodwin L."/>
            <person name="Pitluck S."/>
            <person name="Liolios K."/>
            <person name="Ivanova N."/>
            <person name="Mavromatis K."/>
            <person name="Ovchinnikova G."/>
            <person name="Pati A."/>
            <person name="Chen A."/>
            <person name="Palaniappan K."/>
            <person name="Land M."/>
            <person name="Hauser L."/>
            <person name="Chang Y."/>
            <person name="Jeffries C."/>
            <person name="Tapia R."/>
            <person name="Brettin T."/>
            <person name="Detter J."/>
            <person name="Han C."/>
            <person name="Yasawong M."/>
            <person name="Rohde M."/>
            <person name="Tindall B."/>
            <person name="Goker M."/>
            <person name="Woyke T."/>
            <person name="Bristow J."/>
            <person name="Eisen J."/>
            <person name="Markowitz V."/>
            <person name="Hugenholtz P."/>
            <person name="Kyrpides N."/>
            <person name="Klenk H."/>
            <person name="Lapidus A."/>
        </authorList>
    </citation>
    <scope>NUCLEOTIDE SEQUENCE [LARGE SCALE GENOMIC DNA]</scope>
    <source>
        <strain evidence="3">DSM 9799 / CCM 4581 / KCTC 23876 / PAT</strain>
    </source>
</reference>
<gene>
    <name evidence="2" type="ordered locus">Fbal_3122</name>
</gene>
<accession>E1SV21</accession>
<evidence type="ECO:0000313" key="2">
    <source>
        <dbReference type="EMBL" id="ADN77321.1"/>
    </source>
</evidence>
<evidence type="ECO:0000313" key="3">
    <source>
        <dbReference type="Proteomes" id="UP000006683"/>
    </source>
</evidence>
<dbReference type="HOGENOM" id="CLU_696278_0_0_6"/>
<sequence>MHTLWRILTVGVLVLASAGCSLLQIKLESGIEPLPQEQLNMRVFSRDFSNVFYSGVENAADRIVALERDAAAQASRPVDIMIESRALMWKIGAEQALQRSIFQASPIASMVDTWALTAQMAAFFDHGAGAELFGPYQAIAVQTSQALAEEFEATAKGFLSRADYQSHQAFIQGYVVANPIADLTFARLSAFQGWLDFRGISELEAVTTFGTVPEVMSDISDRMAMMSEQTPKILGWKAQLYALHANLNADEVQRTLADISETSRQFQQLMAQSPEMMRTLAVDMNQELAPLLERLSEVTDDKLAQLSAERQALVLMVRSERQALEEMVTRERMAAAADLDAIAQQAVEKVFEQIGVTLKSLILYFVLFVLVIFFAPLGLGVWLGKRMAVRAS</sequence>
<dbReference type="Proteomes" id="UP000006683">
    <property type="component" value="Chromosome"/>
</dbReference>
<organism evidence="2 3">
    <name type="scientific">Ferrimonas balearica (strain DSM 9799 / CCM 4581 / KCTC 23876 / PAT)</name>
    <dbReference type="NCBI Taxonomy" id="550540"/>
    <lineage>
        <taxon>Bacteria</taxon>
        <taxon>Pseudomonadati</taxon>
        <taxon>Pseudomonadota</taxon>
        <taxon>Gammaproteobacteria</taxon>
        <taxon>Alteromonadales</taxon>
        <taxon>Ferrimonadaceae</taxon>
        <taxon>Ferrimonas</taxon>
    </lineage>
</organism>
<name>E1SV21_FERBD</name>
<keyword evidence="3" id="KW-1185">Reference proteome</keyword>
<proteinExistence type="predicted"/>